<dbReference type="AlphaFoldDB" id="A0A109IFK3"/>
<evidence type="ECO:0000313" key="2">
    <source>
        <dbReference type="Proteomes" id="UP000198226"/>
    </source>
</evidence>
<dbReference type="InterPro" id="IPR029058">
    <property type="entry name" value="AB_hydrolase_fold"/>
</dbReference>
<gene>
    <name evidence="1" type="ORF">GA0070623_1340</name>
</gene>
<dbReference type="Pfam" id="PF12697">
    <property type="entry name" value="Abhydrolase_6"/>
    <property type="match status" value="1"/>
</dbReference>
<dbReference type="Proteomes" id="UP000198226">
    <property type="component" value="Chromosome I"/>
</dbReference>
<dbReference type="RefSeq" id="WP_067315140.1">
    <property type="nucleotide sequence ID" value="NZ_LRMV01000253.1"/>
</dbReference>
<dbReference type="PANTHER" id="PTHR43798:SF33">
    <property type="entry name" value="HYDROLASE, PUTATIVE (AFU_ORTHOLOGUE AFUA_2G14860)-RELATED"/>
    <property type="match status" value="1"/>
</dbReference>
<dbReference type="GO" id="GO:0016020">
    <property type="term" value="C:membrane"/>
    <property type="evidence" value="ECO:0007669"/>
    <property type="project" value="TreeGrafter"/>
</dbReference>
<accession>A0A109IFK3</accession>
<proteinExistence type="predicted"/>
<reference evidence="2" key="1">
    <citation type="submission" date="2016-06" db="EMBL/GenBank/DDBJ databases">
        <authorList>
            <person name="Varghese N."/>
            <person name="Submissions Spin"/>
        </authorList>
    </citation>
    <scope>NUCLEOTIDE SEQUENCE [LARGE SCALE GENOMIC DNA]</scope>
    <source>
        <strain evidence="2">DSM 44983</strain>
    </source>
</reference>
<dbReference type="InterPro" id="IPR000073">
    <property type="entry name" value="AB_hydrolase_1"/>
</dbReference>
<dbReference type="EMBL" id="LT607752">
    <property type="protein sequence ID" value="SCG46253.1"/>
    <property type="molecule type" value="Genomic_DNA"/>
</dbReference>
<evidence type="ECO:0000313" key="1">
    <source>
        <dbReference type="EMBL" id="SCG46253.1"/>
    </source>
</evidence>
<sequence length="314" mass="33620">MRRPVRVVLTTVGVLVALPVLLLATTAVVNVVATKSEASSISRYGQLVPVDGRRMNVVVAGSGAETIVLLPGLGTAAPALDFQPLIAQLESTYRVVAVEPFGTGLSDPADTDRTAANITREVHEALRHLGIDRYVLMGHSIAGIYALTYAASYADELVAFVGIDSSVPDQPGWDDPIPTGVIVGLSRLGVTRALAAIADDPYAGLPYDERTREQLRLLTARNAAAPTMVNEMEYASANFAAVSGKTFPRELPVLLFVRSDDHDVPGWVALHERQAASVEDGRVVLLAGDHYLHHTRSAEIAQQTRAFLTPLSLR</sequence>
<dbReference type="GO" id="GO:0003824">
    <property type="term" value="F:catalytic activity"/>
    <property type="evidence" value="ECO:0007669"/>
    <property type="project" value="UniProtKB-ARBA"/>
</dbReference>
<organism evidence="1 2">
    <name type="scientific">Micromonospora rifamycinica</name>
    <dbReference type="NCBI Taxonomy" id="291594"/>
    <lineage>
        <taxon>Bacteria</taxon>
        <taxon>Bacillati</taxon>
        <taxon>Actinomycetota</taxon>
        <taxon>Actinomycetes</taxon>
        <taxon>Micromonosporales</taxon>
        <taxon>Micromonosporaceae</taxon>
        <taxon>Micromonospora</taxon>
    </lineage>
</organism>
<dbReference type="OrthoDB" id="7185741at2"/>
<keyword evidence="2" id="KW-1185">Reference proteome</keyword>
<dbReference type="InterPro" id="IPR050266">
    <property type="entry name" value="AB_hydrolase_sf"/>
</dbReference>
<name>A0A109IFK3_9ACTN</name>
<dbReference type="Gene3D" id="3.40.50.1820">
    <property type="entry name" value="alpha/beta hydrolase"/>
    <property type="match status" value="1"/>
</dbReference>
<dbReference type="SUPFAM" id="SSF53474">
    <property type="entry name" value="alpha/beta-Hydrolases"/>
    <property type="match status" value="1"/>
</dbReference>
<protein>
    <submittedName>
        <fullName evidence="1">Pimeloyl-ACP methyl ester carboxylesterase</fullName>
    </submittedName>
</protein>
<dbReference type="PANTHER" id="PTHR43798">
    <property type="entry name" value="MONOACYLGLYCEROL LIPASE"/>
    <property type="match status" value="1"/>
</dbReference>